<keyword evidence="8" id="KW-0902">Two-component regulatory system</keyword>
<evidence type="ECO:0000256" key="10">
    <source>
        <dbReference type="SAM" id="Phobius"/>
    </source>
</evidence>
<keyword evidence="10" id="KW-0812">Transmembrane</keyword>
<dbReference type="InterPro" id="IPR011712">
    <property type="entry name" value="Sig_transdc_His_kin_sub3_dim/P"/>
</dbReference>
<keyword evidence="10" id="KW-0472">Membrane</keyword>
<dbReference type="GO" id="GO:0000155">
    <property type="term" value="F:phosphorelay sensor kinase activity"/>
    <property type="evidence" value="ECO:0007669"/>
    <property type="project" value="InterPro"/>
</dbReference>
<feature type="domain" description="Histidine kinase/HSP90-like ATPase" evidence="11">
    <location>
        <begin position="299"/>
        <end position="397"/>
    </location>
</feature>
<dbReference type="EMBL" id="RCIY01000065">
    <property type="protein sequence ID" value="TGG81698.1"/>
    <property type="molecule type" value="Genomic_DNA"/>
</dbReference>
<dbReference type="Gene3D" id="3.30.565.10">
    <property type="entry name" value="Histidine kinase-like ATPase, C-terminal domain"/>
    <property type="match status" value="1"/>
</dbReference>
<dbReference type="GO" id="GO:0046983">
    <property type="term" value="F:protein dimerization activity"/>
    <property type="evidence" value="ECO:0007669"/>
    <property type="project" value="InterPro"/>
</dbReference>
<gene>
    <name evidence="13" type="ORF">D8771_20200</name>
</gene>
<keyword evidence="3" id="KW-0597">Phosphoprotein</keyword>
<sequence>MSRPLHAVRRALSAVPAEGSSVSRQWVALGVPVALGLADAFLVNGVRPGLELWVSLAAALALLVRWRAPVPVFVVSLVGIYVGYIWFAPMIALYTVTARRRSNVLAVAGAVVLAVAHYLPYPLDGFTPTADREDLLDMVDSCVQAVVPAVSGRWARTRRELRERVRELTVSRHREAELLAERAVITERARLAREMHDVVAHQVSLISVQAGALQMTCQDGTSRELARTVRELAVKTLTELRHMVGALRSGSGAPPGLAPQPRLCDLPALTEGSGLPVTLDLPAPPEDAEGGAAWPEAVERAAYRTVQEALTNVGKHAPGARVHVTVRAAEQLTVTVRNGPPPERDTVSGALPSGDEPSLPGGGHGLLGLRERALLLGGTFLAGPTGDGGFLVAAQFPAGTRTGVAGV</sequence>
<keyword evidence="5" id="KW-0547">Nucleotide-binding</keyword>
<evidence type="ECO:0000256" key="2">
    <source>
        <dbReference type="ARBA" id="ARBA00012438"/>
    </source>
</evidence>
<dbReference type="Proteomes" id="UP000298111">
    <property type="component" value="Unassembled WGS sequence"/>
</dbReference>
<dbReference type="InterPro" id="IPR003594">
    <property type="entry name" value="HATPase_dom"/>
</dbReference>
<dbReference type="AlphaFoldDB" id="A0A8H1QPC3"/>
<comment type="catalytic activity">
    <reaction evidence="1">
        <text>ATP + protein L-histidine = ADP + protein N-phospho-L-histidine.</text>
        <dbReference type="EC" id="2.7.13.3"/>
    </reaction>
</comment>
<feature type="region of interest" description="Disordered" evidence="9">
    <location>
        <begin position="337"/>
        <end position="362"/>
    </location>
</feature>
<evidence type="ECO:0000256" key="1">
    <source>
        <dbReference type="ARBA" id="ARBA00000085"/>
    </source>
</evidence>
<dbReference type="PANTHER" id="PTHR24421">
    <property type="entry name" value="NITRATE/NITRITE SENSOR PROTEIN NARX-RELATED"/>
    <property type="match status" value="1"/>
</dbReference>
<evidence type="ECO:0000313" key="14">
    <source>
        <dbReference type="Proteomes" id="UP000298111"/>
    </source>
</evidence>
<keyword evidence="4" id="KW-0808">Transferase</keyword>
<evidence type="ECO:0000256" key="4">
    <source>
        <dbReference type="ARBA" id="ARBA00022679"/>
    </source>
</evidence>
<dbReference type="GeneID" id="75182311"/>
<feature type="transmembrane region" description="Helical" evidence="10">
    <location>
        <begin position="72"/>
        <end position="96"/>
    </location>
</feature>
<evidence type="ECO:0000259" key="11">
    <source>
        <dbReference type="Pfam" id="PF02518"/>
    </source>
</evidence>
<dbReference type="SUPFAM" id="SSF55874">
    <property type="entry name" value="ATPase domain of HSP90 chaperone/DNA topoisomerase II/histidine kinase"/>
    <property type="match status" value="1"/>
</dbReference>
<evidence type="ECO:0000256" key="7">
    <source>
        <dbReference type="ARBA" id="ARBA00022840"/>
    </source>
</evidence>
<evidence type="ECO:0000256" key="3">
    <source>
        <dbReference type="ARBA" id="ARBA00022553"/>
    </source>
</evidence>
<dbReference type="GO" id="GO:0016020">
    <property type="term" value="C:membrane"/>
    <property type="evidence" value="ECO:0007669"/>
    <property type="project" value="InterPro"/>
</dbReference>
<name>A0A8H1QPC3_9ACTN</name>
<keyword evidence="6 13" id="KW-0418">Kinase</keyword>
<evidence type="ECO:0000259" key="12">
    <source>
        <dbReference type="Pfam" id="PF07730"/>
    </source>
</evidence>
<evidence type="ECO:0000256" key="6">
    <source>
        <dbReference type="ARBA" id="ARBA00022777"/>
    </source>
</evidence>
<evidence type="ECO:0000256" key="5">
    <source>
        <dbReference type="ARBA" id="ARBA00022741"/>
    </source>
</evidence>
<protein>
    <recommendedName>
        <fullName evidence="2">histidine kinase</fullName>
        <ecNumber evidence="2">2.7.13.3</ecNumber>
    </recommendedName>
</protein>
<feature type="domain" description="Signal transduction histidine kinase subgroup 3 dimerisation and phosphoacceptor" evidence="12">
    <location>
        <begin position="187"/>
        <end position="250"/>
    </location>
</feature>
<dbReference type="GO" id="GO:0005524">
    <property type="term" value="F:ATP binding"/>
    <property type="evidence" value="ECO:0007669"/>
    <property type="project" value="UniProtKB-KW"/>
</dbReference>
<dbReference type="CDD" id="cd16917">
    <property type="entry name" value="HATPase_UhpB-NarQ-NarX-like"/>
    <property type="match status" value="1"/>
</dbReference>
<evidence type="ECO:0000256" key="9">
    <source>
        <dbReference type="SAM" id="MobiDB-lite"/>
    </source>
</evidence>
<comment type="caution">
    <text evidence="13">The sequence shown here is derived from an EMBL/GenBank/DDBJ whole genome shotgun (WGS) entry which is preliminary data.</text>
</comment>
<keyword evidence="7" id="KW-0067">ATP-binding</keyword>
<dbReference type="RefSeq" id="WP_051803792.1">
    <property type="nucleotide sequence ID" value="NZ_CP103060.1"/>
</dbReference>
<dbReference type="PANTHER" id="PTHR24421:SF10">
    <property type="entry name" value="NITRATE_NITRITE SENSOR PROTEIN NARQ"/>
    <property type="match status" value="1"/>
</dbReference>
<feature type="transmembrane region" description="Helical" evidence="10">
    <location>
        <begin position="103"/>
        <end position="121"/>
    </location>
</feature>
<accession>A0A8H1QPC3</accession>
<keyword evidence="10" id="KW-1133">Transmembrane helix</keyword>
<dbReference type="InterPro" id="IPR036890">
    <property type="entry name" value="HATPase_C_sf"/>
</dbReference>
<dbReference type="EC" id="2.7.13.3" evidence="2"/>
<dbReference type="Pfam" id="PF02518">
    <property type="entry name" value="HATPase_c"/>
    <property type="match status" value="1"/>
</dbReference>
<dbReference type="Gene3D" id="1.20.5.1930">
    <property type="match status" value="1"/>
</dbReference>
<dbReference type="InterPro" id="IPR050482">
    <property type="entry name" value="Sensor_HK_TwoCompSys"/>
</dbReference>
<organism evidence="13 14">
    <name type="scientific">Streptomyces albus</name>
    <dbReference type="NCBI Taxonomy" id="1888"/>
    <lineage>
        <taxon>Bacteria</taxon>
        <taxon>Bacillati</taxon>
        <taxon>Actinomycetota</taxon>
        <taxon>Actinomycetes</taxon>
        <taxon>Kitasatosporales</taxon>
        <taxon>Streptomycetaceae</taxon>
        <taxon>Streptomyces</taxon>
    </lineage>
</organism>
<dbReference type="Pfam" id="PF07730">
    <property type="entry name" value="HisKA_3"/>
    <property type="match status" value="1"/>
</dbReference>
<proteinExistence type="predicted"/>
<evidence type="ECO:0000256" key="8">
    <source>
        <dbReference type="ARBA" id="ARBA00023012"/>
    </source>
</evidence>
<evidence type="ECO:0000313" key="13">
    <source>
        <dbReference type="EMBL" id="TGG81698.1"/>
    </source>
</evidence>
<feature type="transmembrane region" description="Helical" evidence="10">
    <location>
        <begin position="50"/>
        <end position="66"/>
    </location>
</feature>
<reference evidence="13 14" key="1">
    <citation type="submission" date="2018-10" db="EMBL/GenBank/DDBJ databases">
        <title>Isolation of pseudouridimycin from Streptomyces albus DSM 40763.</title>
        <authorList>
            <person name="Rosenqvist P."/>
            <person name="Metsae-Ketelae M."/>
            <person name="Virta P."/>
        </authorList>
    </citation>
    <scope>NUCLEOTIDE SEQUENCE [LARGE SCALE GENOMIC DNA]</scope>
    <source>
        <strain evidence="13 14">DSM 40763</strain>
    </source>
</reference>